<organism evidence="1 2">
    <name type="scientific">Ridgeia piscesae</name>
    <name type="common">Tubeworm</name>
    <dbReference type="NCBI Taxonomy" id="27915"/>
    <lineage>
        <taxon>Eukaryota</taxon>
        <taxon>Metazoa</taxon>
        <taxon>Spiralia</taxon>
        <taxon>Lophotrochozoa</taxon>
        <taxon>Annelida</taxon>
        <taxon>Polychaeta</taxon>
        <taxon>Sedentaria</taxon>
        <taxon>Canalipalpata</taxon>
        <taxon>Sabellida</taxon>
        <taxon>Siboglinidae</taxon>
        <taxon>Ridgeia</taxon>
    </lineage>
</organism>
<gene>
    <name evidence="1" type="ORF">NP493_2004g00020</name>
</gene>
<dbReference type="EMBL" id="JAODUO010002003">
    <property type="protein sequence ID" value="KAK2156068.1"/>
    <property type="molecule type" value="Genomic_DNA"/>
</dbReference>
<evidence type="ECO:0000313" key="2">
    <source>
        <dbReference type="Proteomes" id="UP001209878"/>
    </source>
</evidence>
<proteinExistence type="predicted"/>
<dbReference type="AlphaFoldDB" id="A0AAD9N5D8"/>
<sequence>MATRKPAPVWWTDRQTARRQTDTAMMTRHRRTNVLLAVALSVACGAFIACPAAGQSVSTDAVSRYRPNDLFNCTDCNTRNTRILIHNQRKKSRLDQIKFEILDKLGKADRPMGNVSKIPKAVIKVIMDNHRNPPDLGPGTGLQADGRYFADTKIYSIPQKGTYKLCLAVIRLSIFPLRRCHDGIGFCLTTTALNLPFYTEHTQ</sequence>
<protein>
    <submittedName>
        <fullName evidence="1">Uncharacterized protein</fullName>
    </submittedName>
</protein>
<dbReference type="Proteomes" id="UP001209878">
    <property type="component" value="Unassembled WGS sequence"/>
</dbReference>
<name>A0AAD9N5D8_RIDPI</name>
<reference evidence="1" key="1">
    <citation type="journal article" date="2023" name="Mol. Biol. Evol.">
        <title>Third-Generation Sequencing Reveals the Adaptive Role of the Epigenome in Three Deep-Sea Polychaetes.</title>
        <authorList>
            <person name="Perez M."/>
            <person name="Aroh O."/>
            <person name="Sun Y."/>
            <person name="Lan Y."/>
            <person name="Juniper S.K."/>
            <person name="Young C.R."/>
            <person name="Angers B."/>
            <person name="Qian P.Y."/>
        </authorList>
    </citation>
    <scope>NUCLEOTIDE SEQUENCE</scope>
    <source>
        <strain evidence="1">R07B-5</strain>
    </source>
</reference>
<comment type="caution">
    <text evidence="1">The sequence shown here is derived from an EMBL/GenBank/DDBJ whole genome shotgun (WGS) entry which is preliminary data.</text>
</comment>
<evidence type="ECO:0000313" key="1">
    <source>
        <dbReference type="EMBL" id="KAK2156068.1"/>
    </source>
</evidence>
<accession>A0AAD9N5D8</accession>
<keyword evidence="2" id="KW-1185">Reference proteome</keyword>